<gene>
    <name evidence="3" type="ORF">B296_00009748</name>
</gene>
<reference evidence="3 4" key="1">
    <citation type="journal article" date="2014" name="Agronomy (Basel)">
        <title>A Draft Genome Sequence for Ensete ventricosum, the Drought-Tolerant Tree Against Hunger.</title>
        <authorList>
            <person name="Harrison J."/>
            <person name="Moore K.A."/>
            <person name="Paszkiewicz K."/>
            <person name="Jones T."/>
            <person name="Grant M."/>
            <person name="Ambacheew D."/>
            <person name="Muzemil S."/>
            <person name="Studholme D.J."/>
        </authorList>
    </citation>
    <scope>NUCLEOTIDE SEQUENCE [LARGE SCALE GENOMIC DNA]</scope>
</reference>
<evidence type="ECO:0000256" key="2">
    <source>
        <dbReference type="SAM" id="SignalP"/>
    </source>
</evidence>
<sequence>MARPWPEHASILMVGSSLSLQLVLPPKTSGSRPIATAPILDGLSHISLAGSSTLRHLPHHHLYFLLGVRVLAFKGRASRIFIGASQVSVACFPPLVVGRGPTNPKAASRSKVVAAPSLAQEKTRHEQSIGRDNHCPSTFPKECHHIAP</sequence>
<organism evidence="3 4">
    <name type="scientific">Ensete ventricosum</name>
    <name type="common">Abyssinian banana</name>
    <name type="synonym">Musa ensete</name>
    <dbReference type="NCBI Taxonomy" id="4639"/>
    <lineage>
        <taxon>Eukaryota</taxon>
        <taxon>Viridiplantae</taxon>
        <taxon>Streptophyta</taxon>
        <taxon>Embryophyta</taxon>
        <taxon>Tracheophyta</taxon>
        <taxon>Spermatophyta</taxon>
        <taxon>Magnoliopsida</taxon>
        <taxon>Liliopsida</taxon>
        <taxon>Zingiberales</taxon>
        <taxon>Musaceae</taxon>
        <taxon>Ensete</taxon>
    </lineage>
</organism>
<feature type="signal peptide" evidence="2">
    <location>
        <begin position="1"/>
        <end position="30"/>
    </location>
</feature>
<evidence type="ECO:0000256" key="1">
    <source>
        <dbReference type="SAM" id="MobiDB-lite"/>
    </source>
</evidence>
<keyword evidence="2" id="KW-0732">Signal</keyword>
<proteinExistence type="predicted"/>
<evidence type="ECO:0000313" key="4">
    <source>
        <dbReference type="Proteomes" id="UP000287651"/>
    </source>
</evidence>
<feature type="compositionally biased region" description="Basic and acidic residues" evidence="1">
    <location>
        <begin position="121"/>
        <end position="134"/>
    </location>
</feature>
<comment type="caution">
    <text evidence="3">The sequence shown here is derived from an EMBL/GenBank/DDBJ whole genome shotgun (WGS) entry which is preliminary data.</text>
</comment>
<dbReference type="EMBL" id="AMZH03003387">
    <property type="protein sequence ID" value="RRT72501.1"/>
    <property type="molecule type" value="Genomic_DNA"/>
</dbReference>
<name>A0A427A8G7_ENSVE</name>
<dbReference type="Proteomes" id="UP000287651">
    <property type="component" value="Unassembled WGS sequence"/>
</dbReference>
<dbReference type="AlphaFoldDB" id="A0A427A8G7"/>
<feature type="region of interest" description="Disordered" evidence="1">
    <location>
        <begin position="106"/>
        <end position="134"/>
    </location>
</feature>
<feature type="chain" id="PRO_5019281840" evidence="2">
    <location>
        <begin position="31"/>
        <end position="148"/>
    </location>
</feature>
<accession>A0A427A8G7</accession>
<protein>
    <submittedName>
        <fullName evidence="3">Uncharacterized protein</fullName>
    </submittedName>
</protein>
<evidence type="ECO:0000313" key="3">
    <source>
        <dbReference type="EMBL" id="RRT72501.1"/>
    </source>
</evidence>